<evidence type="ECO:0000256" key="2">
    <source>
        <dbReference type="ARBA" id="ARBA00022692"/>
    </source>
</evidence>
<accession>A0A3Q0GH46</accession>
<dbReference type="Pfam" id="PF01490">
    <property type="entry name" value="Aa_trans"/>
    <property type="match status" value="1"/>
</dbReference>
<dbReference type="RefSeq" id="XP_025058982.1">
    <property type="nucleotide sequence ID" value="XM_025203197.1"/>
</dbReference>
<evidence type="ECO:0000259" key="8">
    <source>
        <dbReference type="Pfam" id="PF01490"/>
    </source>
</evidence>
<proteinExistence type="inferred from homology"/>
<evidence type="ECO:0000256" key="7">
    <source>
        <dbReference type="SAM" id="Phobius"/>
    </source>
</evidence>
<sequence>MLFRGIVAMEIVGMMYLFNAMFGLGILALPKAFADAGWLTSSVILALAMVMSYITVTFLIEVMASANARVVWNRKSDSYKENEIKLKENILVPEKRREEPTHQKTFYSELLSKCLCCCYLPDDPKPSVFDINELLSLTDLTKMYFNTVGDLLSRITLMLGIYGSLAMFLTMAPFSLAELFCNIPRCTGESNYTVIYLDENRCWGPISKSNAYRIFLAGFVFLIGPFVFFSIQKNKFIQILATTISFSVFCIIFVVAFHLLATGHGKGNPSLANFGALPNLFGACSLAAVSHATLPQIIPPIQNKAYLGFGIAIVFIVVGTLYALLSLTIMFTFENEKIQTIVLLNFLDCSVAPGVFFIYFLGLYTTFKVSAIFPLNAVTLRDNLWAMFSPFQCSHIWIVERLIFPILTILPPIVIAMVTENIEVIVGVTGSYAATIIQFVIPPLLVFFSRRDTHEKFGPSVHIKFASPFQHNLWIIIVIIFAVFALITVTILYITHQS</sequence>
<evidence type="ECO:0000256" key="1">
    <source>
        <dbReference type="ARBA" id="ARBA00004141"/>
    </source>
</evidence>
<evidence type="ECO:0000313" key="9">
    <source>
        <dbReference type="Proteomes" id="UP000189705"/>
    </source>
</evidence>
<evidence type="ECO:0000256" key="5">
    <source>
        <dbReference type="ARBA" id="ARBA00023180"/>
    </source>
</evidence>
<dbReference type="InterPro" id="IPR013057">
    <property type="entry name" value="AA_transpt_TM"/>
</dbReference>
<gene>
    <name evidence="10 11" type="primary">LOC112550176</name>
</gene>
<feature type="transmembrane region" description="Helical" evidence="7">
    <location>
        <begin position="151"/>
        <end position="172"/>
    </location>
</feature>
<feature type="transmembrane region" description="Helical" evidence="7">
    <location>
        <begin position="473"/>
        <end position="494"/>
    </location>
</feature>
<organism evidence="9 11">
    <name type="scientific">Alligator sinensis</name>
    <name type="common">Chinese alligator</name>
    <dbReference type="NCBI Taxonomy" id="38654"/>
    <lineage>
        <taxon>Eukaryota</taxon>
        <taxon>Metazoa</taxon>
        <taxon>Chordata</taxon>
        <taxon>Craniata</taxon>
        <taxon>Vertebrata</taxon>
        <taxon>Euteleostomi</taxon>
        <taxon>Archelosauria</taxon>
        <taxon>Archosauria</taxon>
        <taxon>Crocodylia</taxon>
        <taxon>Alligatoridae</taxon>
        <taxon>Alligatorinae</taxon>
        <taxon>Alligator</taxon>
    </lineage>
</organism>
<feature type="transmembrane region" description="Helical" evidence="7">
    <location>
        <begin position="424"/>
        <end position="448"/>
    </location>
</feature>
<dbReference type="Proteomes" id="UP000189705">
    <property type="component" value="Unplaced"/>
</dbReference>
<feature type="transmembrane region" description="Helical" evidence="7">
    <location>
        <begin position="306"/>
        <end position="331"/>
    </location>
</feature>
<keyword evidence="3 7" id="KW-1133">Transmembrane helix</keyword>
<keyword evidence="4 7" id="KW-0472">Membrane</keyword>
<keyword evidence="2 7" id="KW-0812">Transmembrane</keyword>
<evidence type="ECO:0000256" key="3">
    <source>
        <dbReference type="ARBA" id="ARBA00022989"/>
    </source>
</evidence>
<feature type="transmembrane region" description="Helical" evidence="7">
    <location>
        <begin position="396"/>
        <end position="418"/>
    </location>
</feature>
<evidence type="ECO:0000256" key="4">
    <source>
        <dbReference type="ARBA" id="ARBA00023136"/>
    </source>
</evidence>
<feature type="transmembrane region" description="Helical" evidence="7">
    <location>
        <begin position="44"/>
        <end position="66"/>
    </location>
</feature>
<dbReference type="RefSeq" id="XP_025058986.1">
    <property type="nucleotide sequence ID" value="XM_025203201.1"/>
</dbReference>
<comment type="subcellular location">
    <subcellularLocation>
        <location evidence="1">Membrane</location>
        <topology evidence="1">Multi-pass membrane protein</topology>
    </subcellularLocation>
</comment>
<evidence type="ECO:0000256" key="6">
    <source>
        <dbReference type="ARBA" id="ARBA00038166"/>
    </source>
</evidence>
<keyword evidence="9" id="KW-1185">Reference proteome</keyword>
<feature type="transmembrane region" description="Helical" evidence="7">
    <location>
        <begin position="236"/>
        <end position="259"/>
    </location>
</feature>
<comment type="similarity">
    <text evidence="6">Belongs to the TMEM104 family.</text>
</comment>
<dbReference type="PANTHER" id="PTHR16189">
    <property type="entry name" value="TRANSMEMBRANE PROTEIN 104-RELATED"/>
    <property type="match status" value="1"/>
</dbReference>
<feature type="transmembrane region" description="Helical" evidence="7">
    <location>
        <begin position="351"/>
        <end position="375"/>
    </location>
</feature>
<evidence type="ECO:0000313" key="10">
    <source>
        <dbReference type="RefSeq" id="XP_025058982.1"/>
    </source>
</evidence>
<keyword evidence="5" id="KW-0325">Glycoprotein</keyword>
<reference evidence="10 11" key="1">
    <citation type="submission" date="2025-04" db="UniProtKB">
        <authorList>
            <consortium name="RefSeq"/>
        </authorList>
    </citation>
    <scope>IDENTIFICATION</scope>
</reference>
<dbReference type="PANTHER" id="PTHR16189:SF0">
    <property type="entry name" value="TRANSMEMBRANE PROTEIN 104"/>
    <property type="match status" value="1"/>
</dbReference>
<dbReference type="GO" id="GO:0016020">
    <property type="term" value="C:membrane"/>
    <property type="evidence" value="ECO:0007669"/>
    <property type="project" value="UniProtKB-SubCell"/>
</dbReference>
<dbReference type="AlphaFoldDB" id="A0A3Q0GH46"/>
<feature type="transmembrane region" description="Helical" evidence="7">
    <location>
        <begin position="211"/>
        <end position="229"/>
    </location>
</feature>
<evidence type="ECO:0000313" key="11">
    <source>
        <dbReference type="RefSeq" id="XP_025058986.1"/>
    </source>
</evidence>
<protein>
    <submittedName>
        <fullName evidence="10 11">Transmembrane protein 104-like isoform X2</fullName>
    </submittedName>
</protein>
<feature type="domain" description="Amino acid transporter transmembrane" evidence="8">
    <location>
        <begin position="14"/>
        <end position="81"/>
    </location>
</feature>
<dbReference type="GeneID" id="112550176"/>
<name>A0A3Q0GH46_ALLSI</name>